<comment type="caution">
    <text evidence="10">The sequence shown here is derived from an EMBL/GenBank/DDBJ whole genome shotgun (WGS) entry which is preliminary data.</text>
</comment>
<evidence type="ECO:0000256" key="2">
    <source>
        <dbReference type="ARBA" id="ARBA00005011"/>
    </source>
</evidence>
<evidence type="ECO:0000256" key="1">
    <source>
        <dbReference type="ARBA" id="ARBA00001933"/>
    </source>
</evidence>
<dbReference type="Pfam" id="PF00155">
    <property type="entry name" value="Aminotran_1_2"/>
    <property type="match status" value="1"/>
</dbReference>
<dbReference type="Proteomes" id="UP000798488">
    <property type="component" value="Unassembled WGS sequence"/>
</dbReference>
<sequence length="371" mass="41861">MKEFIGFEQKRKRVENVMSIYWSELIRGLDPYVPGEQPRDRQYIKLNTNENPYPPSPAVLEAIREHTNQDLRLYPDPNGDILKAAVADYFQVEKNNVFVGNGSDEVLAFAFISIFKQAKPILYPDISYSFYPVYSKFFEIEAVTVPLTADFQIDLADYPVDNGGIIFPNPNAPTGRILPLEQIEALLQRNTASVVLVDEAYIDFGGVSCIPLIKKYPNLLVAQTLSKSRSLAGLRIGYAVGSAELIEGLERAKNCFNSYTLDRLALVAGAAAMRDRDYFDTTCRAVMATREWVVSALKQLGFEVVPSAANFIFICHQNQSAEELFSELRLRGVLVRYFKQPRIDNHLRVTIGTDREMQELVRQLQAILGSN</sequence>
<dbReference type="EMBL" id="LSRS01000002">
    <property type="protein sequence ID" value="KAF1086243.1"/>
    <property type="molecule type" value="Genomic_DNA"/>
</dbReference>
<dbReference type="SUPFAM" id="SSF53383">
    <property type="entry name" value="PLP-dependent transferases"/>
    <property type="match status" value="1"/>
</dbReference>
<dbReference type="InterPro" id="IPR004839">
    <property type="entry name" value="Aminotransferase_I/II_large"/>
</dbReference>
<comment type="subunit">
    <text evidence="3 8">Homodimer.</text>
</comment>
<keyword evidence="4 8" id="KW-0032">Aminotransferase</keyword>
<evidence type="ECO:0000256" key="8">
    <source>
        <dbReference type="HAMAP-Rule" id="MF_01023"/>
    </source>
</evidence>
<dbReference type="GO" id="GO:0004400">
    <property type="term" value="F:histidinol-phosphate transaminase activity"/>
    <property type="evidence" value="ECO:0007669"/>
    <property type="project" value="UniProtKB-UniRule"/>
</dbReference>
<dbReference type="InterPro" id="IPR050106">
    <property type="entry name" value="HistidinolP_aminotransfase"/>
</dbReference>
<dbReference type="NCBIfam" id="TIGR01141">
    <property type="entry name" value="hisC"/>
    <property type="match status" value="1"/>
</dbReference>
<keyword evidence="6 8" id="KW-0663">Pyridoxal phosphate</keyword>
<comment type="cofactor">
    <cofactor evidence="1 8">
        <name>pyridoxal 5'-phosphate</name>
        <dbReference type="ChEBI" id="CHEBI:597326"/>
    </cofactor>
</comment>
<dbReference type="InterPro" id="IPR015421">
    <property type="entry name" value="PyrdxlP-dep_Trfase_major"/>
</dbReference>
<dbReference type="GO" id="GO:0030170">
    <property type="term" value="F:pyridoxal phosphate binding"/>
    <property type="evidence" value="ECO:0007669"/>
    <property type="project" value="InterPro"/>
</dbReference>
<dbReference type="PANTHER" id="PTHR43643">
    <property type="entry name" value="HISTIDINOL-PHOSPHATE AMINOTRANSFERASE 2"/>
    <property type="match status" value="1"/>
</dbReference>
<keyword evidence="11" id="KW-1185">Reference proteome</keyword>
<evidence type="ECO:0000256" key="6">
    <source>
        <dbReference type="ARBA" id="ARBA00022898"/>
    </source>
</evidence>
<gene>
    <name evidence="8 10" type="primary">hisC</name>
    <name evidence="10" type="ORF">SPSYN_00987</name>
</gene>
<dbReference type="Gene3D" id="3.90.1150.10">
    <property type="entry name" value="Aspartate Aminotransferase, domain 1"/>
    <property type="match status" value="1"/>
</dbReference>
<dbReference type="GO" id="GO:0000105">
    <property type="term" value="P:L-histidine biosynthetic process"/>
    <property type="evidence" value="ECO:0007669"/>
    <property type="project" value="UniProtKB-UniRule"/>
</dbReference>
<feature type="modified residue" description="N6-(pyridoxal phosphate)lysine" evidence="8">
    <location>
        <position position="227"/>
    </location>
</feature>
<evidence type="ECO:0000256" key="7">
    <source>
        <dbReference type="ARBA" id="ARBA00047481"/>
    </source>
</evidence>
<dbReference type="Gene3D" id="3.40.640.10">
    <property type="entry name" value="Type I PLP-dependent aspartate aminotransferase-like (Major domain)"/>
    <property type="match status" value="1"/>
</dbReference>
<comment type="similarity">
    <text evidence="8">Belongs to the class-II pyridoxal-phosphate-dependent aminotransferase family. Histidinol-phosphate aminotransferase subfamily.</text>
</comment>
<dbReference type="PROSITE" id="PS00599">
    <property type="entry name" value="AA_TRANSFER_CLASS_2"/>
    <property type="match status" value="1"/>
</dbReference>
<dbReference type="InterPro" id="IPR015424">
    <property type="entry name" value="PyrdxlP-dep_Trfase"/>
</dbReference>
<dbReference type="InterPro" id="IPR001917">
    <property type="entry name" value="Aminotrans_II_pyridoxalP_BS"/>
</dbReference>
<proteinExistence type="inferred from homology"/>
<evidence type="ECO:0000259" key="9">
    <source>
        <dbReference type="Pfam" id="PF00155"/>
    </source>
</evidence>
<protein>
    <recommendedName>
        <fullName evidence="8">Histidinol-phosphate aminotransferase</fullName>
        <ecNumber evidence="8">2.6.1.9</ecNumber>
    </recommendedName>
    <alternativeName>
        <fullName evidence="8">Imidazole acetol-phosphate transaminase</fullName>
    </alternativeName>
</protein>
<dbReference type="AlphaFoldDB" id="A0A9D2WRX4"/>
<evidence type="ECO:0000256" key="5">
    <source>
        <dbReference type="ARBA" id="ARBA00022679"/>
    </source>
</evidence>
<keyword evidence="5 8" id="KW-0808">Transferase</keyword>
<keyword evidence="8" id="KW-0368">Histidine biosynthesis</keyword>
<comment type="pathway">
    <text evidence="2 8">Amino-acid biosynthesis; L-histidine biosynthesis; L-histidine from 5-phospho-alpha-D-ribose 1-diphosphate: step 7/9.</text>
</comment>
<dbReference type="PANTHER" id="PTHR43643:SF3">
    <property type="entry name" value="HISTIDINOL-PHOSPHATE AMINOTRANSFERASE"/>
    <property type="match status" value="1"/>
</dbReference>
<dbReference type="CDD" id="cd00609">
    <property type="entry name" value="AAT_like"/>
    <property type="match status" value="1"/>
</dbReference>
<evidence type="ECO:0000313" key="11">
    <source>
        <dbReference type="Proteomes" id="UP000798488"/>
    </source>
</evidence>
<accession>A0A9D2WRX4</accession>
<dbReference type="InterPro" id="IPR015422">
    <property type="entry name" value="PyrdxlP-dep_Trfase_small"/>
</dbReference>
<organism evidence="10 11">
    <name type="scientific">Sporotomaculum syntrophicum</name>
    <dbReference type="NCBI Taxonomy" id="182264"/>
    <lineage>
        <taxon>Bacteria</taxon>
        <taxon>Bacillati</taxon>
        <taxon>Bacillota</taxon>
        <taxon>Clostridia</taxon>
        <taxon>Eubacteriales</taxon>
        <taxon>Desulfallaceae</taxon>
        <taxon>Sporotomaculum</taxon>
    </lineage>
</organism>
<name>A0A9D2WRX4_9FIRM</name>
<dbReference type="InterPro" id="IPR005861">
    <property type="entry name" value="HisP_aminotrans"/>
</dbReference>
<reference evidence="10" key="1">
    <citation type="submission" date="2016-02" db="EMBL/GenBank/DDBJ databases">
        <title>Draft Genome Sequence of Sporotomaculum syntrophicum Strain FB, a Syntrophic Benzoate Degrader.</title>
        <authorList>
            <person name="Nobu M.K."/>
            <person name="Narihiro T."/>
            <person name="Qiu Y.-L."/>
            <person name="Ohashi A."/>
            <person name="Liu W.-T."/>
            <person name="Yuji S."/>
        </authorList>
    </citation>
    <scope>NUCLEOTIDE SEQUENCE</scope>
    <source>
        <strain evidence="10">FB</strain>
    </source>
</reference>
<dbReference type="EC" id="2.6.1.9" evidence="8"/>
<feature type="domain" description="Aminotransferase class I/classII large" evidence="9">
    <location>
        <begin position="42"/>
        <end position="364"/>
    </location>
</feature>
<evidence type="ECO:0000313" key="10">
    <source>
        <dbReference type="EMBL" id="KAF1086243.1"/>
    </source>
</evidence>
<evidence type="ECO:0000256" key="4">
    <source>
        <dbReference type="ARBA" id="ARBA00022576"/>
    </source>
</evidence>
<dbReference type="HAMAP" id="MF_01023">
    <property type="entry name" value="HisC_aminotrans_2"/>
    <property type="match status" value="1"/>
</dbReference>
<evidence type="ECO:0000256" key="3">
    <source>
        <dbReference type="ARBA" id="ARBA00011738"/>
    </source>
</evidence>
<comment type="catalytic activity">
    <reaction evidence="7 8">
        <text>L-histidinol phosphate + 2-oxoglutarate = 3-(imidazol-4-yl)-2-oxopropyl phosphate + L-glutamate</text>
        <dbReference type="Rhea" id="RHEA:23744"/>
        <dbReference type="ChEBI" id="CHEBI:16810"/>
        <dbReference type="ChEBI" id="CHEBI:29985"/>
        <dbReference type="ChEBI" id="CHEBI:57766"/>
        <dbReference type="ChEBI" id="CHEBI:57980"/>
        <dbReference type="EC" id="2.6.1.9"/>
    </reaction>
</comment>
<keyword evidence="8" id="KW-0028">Amino-acid biosynthesis</keyword>